<dbReference type="FunFam" id="3.40.50.800:FF:000001">
    <property type="entry name" value="Threonine--tRNA ligase"/>
    <property type="match status" value="1"/>
</dbReference>
<keyword evidence="7 13" id="KW-0862">Zinc</keyword>
<dbReference type="InterPro" id="IPR033728">
    <property type="entry name" value="ThrRS_core"/>
</dbReference>
<dbReference type="InterPro" id="IPR047246">
    <property type="entry name" value="ThrRS_anticodon"/>
</dbReference>
<dbReference type="InterPro" id="IPR002314">
    <property type="entry name" value="aa-tRNA-synt_IIb"/>
</dbReference>
<comment type="cofactor">
    <cofactor evidence="13">
        <name>Zn(2+)</name>
        <dbReference type="ChEBI" id="CHEBI:29105"/>
    </cofactor>
    <text evidence="13">Binds 1 zinc ion per subunit.</text>
</comment>
<keyword evidence="10 13" id="KW-0648">Protein biosynthesis</keyword>
<dbReference type="SUPFAM" id="SSF55186">
    <property type="entry name" value="ThrRS/AlaRS common domain"/>
    <property type="match status" value="1"/>
</dbReference>
<dbReference type="InterPro" id="IPR018163">
    <property type="entry name" value="Thr/Ala-tRNA-synth_IIc_edit"/>
</dbReference>
<dbReference type="Proteomes" id="UP000179219">
    <property type="component" value="Unassembled WGS sequence"/>
</dbReference>
<keyword evidence="2 13" id="KW-0963">Cytoplasm</keyword>
<feature type="domain" description="Aminoacyl-transfer RNA synthetases class-II family profile" evidence="14">
    <location>
        <begin position="210"/>
        <end position="482"/>
    </location>
</feature>
<evidence type="ECO:0000256" key="6">
    <source>
        <dbReference type="ARBA" id="ARBA00022741"/>
    </source>
</evidence>
<evidence type="ECO:0000256" key="1">
    <source>
        <dbReference type="ARBA" id="ARBA00008226"/>
    </source>
</evidence>
<evidence type="ECO:0000256" key="7">
    <source>
        <dbReference type="ARBA" id="ARBA00022833"/>
    </source>
</evidence>
<evidence type="ECO:0000313" key="16">
    <source>
        <dbReference type="Proteomes" id="UP000179219"/>
    </source>
</evidence>
<comment type="similarity">
    <text evidence="1 13">Belongs to the class-II aminoacyl-tRNA synthetase family.</text>
</comment>
<dbReference type="GO" id="GO:0005524">
    <property type="term" value="F:ATP binding"/>
    <property type="evidence" value="ECO:0007669"/>
    <property type="project" value="UniProtKB-UniRule"/>
</dbReference>
<evidence type="ECO:0000256" key="11">
    <source>
        <dbReference type="ARBA" id="ARBA00023146"/>
    </source>
</evidence>
<evidence type="ECO:0000256" key="10">
    <source>
        <dbReference type="ARBA" id="ARBA00022917"/>
    </source>
</evidence>
<dbReference type="EC" id="6.1.1.3" evidence="13"/>
<evidence type="ECO:0000256" key="4">
    <source>
        <dbReference type="ARBA" id="ARBA00022598"/>
    </source>
</evidence>
<dbReference type="SMART" id="SM00863">
    <property type="entry name" value="tRNA_SAD"/>
    <property type="match status" value="1"/>
</dbReference>
<dbReference type="Pfam" id="PF03129">
    <property type="entry name" value="HGTP_anticodon"/>
    <property type="match status" value="1"/>
</dbReference>
<dbReference type="PANTHER" id="PTHR11451:SF56">
    <property type="entry name" value="THREONINE--TRNA LIGASE 1"/>
    <property type="match status" value="1"/>
</dbReference>
<evidence type="ECO:0000256" key="5">
    <source>
        <dbReference type="ARBA" id="ARBA00022723"/>
    </source>
</evidence>
<dbReference type="InterPro" id="IPR006195">
    <property type="entry name" value="aa-tRNA-synth_II"/>
</dbReference>
<organism evidence="15 16">
    <name type="scientific">Candidatus Woesebacteria bacterium RBG_13_34_9</name>
    <dbReference type="NCBI Taxonomy" id="1802477"/>
    <lineage>
        <taxon>Bacteria</taxon>
        <taxon>Candidatus Woeseibacteriota</taxon>
    </lineage>
</organism>
<dbReference type="GO" id="GO:0046872">
    <property type="term" value="F:metal ion binding"/>
    <property type="evidence" value="ECO:0007669"/>
    <property type="project" value="UniProtKB-KW"/>
</dbReference>
<evidence type="ECO:0000313" key="15">
    <source>
        <dbReference type="EMBL" id="OGM08795.1"/>
    </source>
</evidence>
<dbReference type="Pfam" id="PF00587">
    <property type="entry name" value="tRNA-synt_2b"/>
    <property type="match status" value="1"/>
</dbReference>
<name>A0A1F7X3A7_9BACT</name>
<keyword evidence="11 13" id="KW-0030">Aminoacyl-tRNA synthetase</keyword>
<dbReference type="SUPFAM" id="SSF55681">
    <property type="entry name" value="Class II aaRS and biotin synthetases"/>
    <property type="match status" value="1"/>
</dbReference>
<keyword evidence="4 13" id="KW-0436">Ligase</keyword>
<evidence type="ECO:0000256" key="3">
    <source>
        <dbReference type="ARBA" id="ARBA00022555"/>
    </source>
</evidence>
<dbReference type="Gene3D" id="3.30.54.20">
    <property type="match status" value="1"/>
</dbReference>
<feature type="binding site" evidence="13">
    <location>
        <position position="326"/>
    </location>
    <ligand>
        <name>Zn(2+)</name>
        <dbReference type="ChEBI" id="CHEBI:29105"/>
        <note>catalytic</note>
    </ligand>
</feature>
<protein>
    <recommendedName>
        <fullName evidence="13">Threonine--tRNA ligase</fullName>
        <ecNumber evidence="13">6.1.1.3</ecNumber>
    </recommendedName>
    <alternativeName>
        <fullName evidence="13">Threonyl-tRNA synthetase</fullName>
        <shortName evidence="13">ThrRS</shortName>
    </alternativeName>
</protein>
<dbReference type="NCBIfam" id="TIGR00418">
    <property type="entry name" value="thrS"/>
    <property type="match status" value="1"/>
</dbReference>
<keyword evidence="9 13" id="KW-0694">RNA-binding</keyword>
<keyword evidence="6 13" id="KW-0547">Nucleotide-binding</keyword>
<dbReference type="PRINTS" id="PR01047">
    <property type="entry name" value="TRNASYNTHTHR"/>
</dbReference>
<dbReference type="Gene3D" id="3.30.980.10">
    <property type="entry name" value="Threonyl-trna Synthetase, Chain A, domain 2"/>
    <property type="match status" value="1"/>
</dbReference>
<comment type="caution">
    <text evidence="13">Lacks conserved residue(s) required for the propagation of feature annotation.</text>
</comment>
<keyword evidence="5 13" id="KW-0479">Metal-binding</keyword>
<feature type="binding site" evidence="13">
    <location>
        <position position="275"/>
    </location>
    <ligand>
        <name>Zn(2+)</name>
        <dbReference type="ChEBI" id="CHEBI:29105"/>
        <note>catalytic</note>
    </ligand>
</feature>
<dbReference type="InterPro" id="IPR036621">
    <property type="entry name" value="Anticodon-bd_dom_sf"/>
</dbReference>
<dbReference type="Gene3D" id="3.30.930.10">
    <property type="entry name" value="Bira Bifunctional Protein, Domain 2"/>
    <property type="match status" value="1"/>
</dbReference>
<dbReference type="GO" id="GO:0004829">
    <property type="term" value="F:threonine-tRNA ligase activity"/>
    <property type="evidence" value="ECO:0007669"/>
    <property type="project" value="UniProtKB-UniRule"/>
</dbReference>
<comment type="subunit">
    <text evidence="13">Homodimer.</text>
</comment>
<evidence type="ECO:0000256" key="2">
    <source>
        <dbReference type="ARBA" id="ARBA00022490"/>
    </source>
</evidence>
<proteinExistence type="inferred from homology"/>
<dbReference type="InterPro" id="IPR004154">
    <property type="entry name" value="Anticodon-bd"/>
</dbReference>
<evidence type="ECO:0000256" key="8">
    <source>
        <dbReference type="ARBA" id="ARBA00022840"/>
    </source>
</evidence>
<dbReference type="FunFam" id="3.30.980.10:FF:000005">
    <property type="entry name" value="Threonyl-tRNA synthetase, mitochondrial"/>
    <property type="match status" value="1"/>
</dbReference>
<evidence type="ECO:0000256" key="13">
    <source>
        <dbReference type="HAMAP-Rule" id="MF_00184"/>
    </source>
</evidence>
<dbReference type="EMBL" id="MGFP01000039">
    <property type="protein sequence ID" value="OGM08795.1"/>
    <property type="molecule type" value="Genomic_DNA"/>
</dbReference>
<feature type="binding site" evidence="13">
    <location>
        <position position="459"/>
    </location>
    <ligand>
        <name>Zn(2+)</name>
        <dbReference type="ChEBI" id="CHEBI:29105"/>
        <note>catalytic</note>
    </ligand>
</feature>
<comment type="catalytic activity">
    <reaction evidence="12 13">
        <text>tRNA(Thr) + L-threonine + ATP = L-threonyl-tRNA(Thr) + AMP + diphosphate + H(+)</text>
        <dbReference type="Rhea" id="RHEA:24624"/>
        <dbReference type="Rhea" id="RHEA-COMP:9670"/>
        <dbReference type="Rhea" id="RHEA-COMP:9704"/>
        <dbReference type="ChEBI" id="CHEBI:15378"/>
        <dbReference type="ChEBI" id="CHEBI:30616"/>
        <dbReference type="ChEBI" id="CHEBI:33019"/>
        <dbReference type="ChEBI" id="CHEBI:57926"/>
        <dbReference type="ChEBI" id="CHEBI:78442"/>
        <dbReference type="ChEBI" id="CHEBI:78534"/>
        <dbReference type="ChEBI" id="CHEBI:456215"/>
        <dbReference type="EC" id="6.1.1.3"/>
    </reaction>
</comment>
<evidence type="ECO:0000259" key="14">
    <source>
        <dbReference type="PROSITE" id="PS50862"/>
    </source>
</evidence>
<dbReference type="PANTHER" id="PTHR11451">
    <property type="entry name" value="THREONINE-TRNA LIGASE"/>
    <property type="match status" value="1"/>
</dbReference>
<dbReference type="CDD" id="cd00771">
    <property type="entry name" value="ThrRS_core"/>
    <property type="match status" value="1"/>
</dbReference>
<dbReference type="InterPro" id="IPR002320">
    <property type="entry name" value="Thr-tRNA-ligase_IIa"/>
</dbReference>
<dbReference type="SUPFAM" id="SSF52954">
    <property type="entry name" value="Class II aaRS ABD-related"/>
    <property type="match status" value="1"/>
</dbReference>
<keyword evidence="8 13" id="KW-0067">ATP-binding</keyword>
<dbReference type="InterPro" id="IPR045864">
    <property type="entry name" value="aa-tRNA-synth_II/BPL/LPL"/>
</dbReference>
<accession>A0A1F7X3A7</accession>
<dbReference type="Gene3D" id="3.40.50.800">
    <property type="entry name" value="Anticodon-binding domain"/>
    <property type="match status" value="1"/>
</dbReference>
<dbReference type="InterPro" id="IPR012947">
    <property type="entry name" value="tRNA_SAD"/>
</dbReference>
<dbReference type="CDD" id="cd00860">
    <property type="entry name" value="ThrRS_anticodon"/>
    <property type="match status" value="1"/>
</dbReference>
<dbReference type="GO" id="GO:0006435">
    <property type="term" value="P:threonyl-tRNA aminoacylation"/>
    <property type="evidence" value="ECO:0007669"/>
    <property type="project" value="UniProtKB-UniRule"/>
</dbReference>
<dbReference type="AlphaFoldDB" id="A0A1F7X3A7"/>
<dbReference type="PROSITE" id="PS50862">
    <property type="entry name" value="AA_TRNA_LIGASE_II"/>
    <property type="match status" value="1"/>
</dbReference>
<reference evidence="15 16" key="1">
    <citation type="journal article" date="2016" name="Nat. Commun.">
        <title>Thousands of microbial genomes shed light on interconnected biogeochemical processes in an aquifer system.</title>
        <authorList>
            <person name="Anantharaman K."/>
            <person name="Brown C.T."/>
            <person name="Hug L.A."/>
            <person name="Sharon I."/>
            <person name="Castelle C.J."/>
            <person name="Probst A.J."/>
            <person name="Thomas B.C."/>
            <person name="Singh A."/>
            <person name="Wilkins M.J."/>
            <person name="Karaoz U."/>
            <person name="Brodie E.L."/>
            <person name="Williams K.H."/>
            <person name="Hubbard S.S."/>
            <person name="Banfield J.F."/>
        </authorList>
    </citation>
    <scope>NUCLEOTIDE SEQUENCE [LARGE SCALE GENOMIC DNA]</scope>
</reference>
<keyword evidence="3 13" id="KW-0820">tRNA-binding</keyword>
<evidence type="ECO:0000256" key="9">
    <source>
        <dbReference type="ARBA" id="ARBA00022884"/>
    </source>
</evidence>
<sequence>MVNEKNSLIAMRHSTEHVLTQAMLKLFTKVKMAMGPATDEGFYFDFDYDGKITENDFEKIENEMHTIADKNLPIKQKIVSVNEAKKIFAGNEYKLEWICDIEKRGEKVSIYETGDEFVDLCAGPHVPSTGKIGFFKLLSVAGAYWHGDEKNKMLTRIYGTSFSTKKELEEYLKNQQEAKESDHRTIGKNLNLFVFSDLVGKGLPLLTDKGATIKRELERFIVDEEIKRGYKHVVTPHLAKTDLYKTSGHYPYYKDTMYPLMKVDEEELILRPMTCPHHFMIYSSQLRSYKELPLRIAEIASQFRYEKSGELTGLVRIRTFTLNDAHIFVEPEKVKEEIKNVLDLIDYANGVLGLERGKDYRFRLSLGNKDDDKKYYKDDNAWDNAEKALKEVLIETKAPFYEARGEAAFYGPKIDVQVKKINGKEETAFTVQYDFVMPKRFDLKYIDAQGQVKQPIVIHRAAIGCLERTIAFLIEKFKGNFPTWLSPVQVKVLPISKRHITYANEVTTKLRNERIRVEIDERNATLPGKIRDAQMEKVSYMVVVGDKELKNNTITVRARSEKDYGECKIEEFIKNIQTEIDKKIIN</sequence>
<gene>
    <name evidence="13" type="primary">thrS</name>
    <name evidence="15" type="ORF">A2159_02180</name>
</gene>
<comment type="subcellular location">
    <subcellularLocation>
        <location evidence="13">Cytoplasm</location>
    </subcellularLocation>
</comment>
<dbReference type="Pfam" id="PF07973">
    <property type="entry name" value="tRNA_SAD"/>
    <property type="match status" value="1"/>
</dbReference>
<evidence type="ECO:0000256" key="12">
    <source>
        <dbReference type="ARBA" id="ARBA00049515"/>
    </source>
</evidence>
<dbReference type="GO" id="GO:0000049">
    <property type="term" value="F:tRNA binding"/>
    <property type="evidence" value="ECO:0007669"/>
    <property type="project" value="UniProtKB-KW"/>
</dbReference>
<dbReference type="GO" id="GO:0005737">
    <property type="term" value="C:cytoplasm"/>
    <property type="evidence" value="ECO:0007669"/>
    <property type="project" value="UniProtKB-SubCell"/>
</dbReference>
<dbReference type="FunFam" id="3.30.930.10:FF:000002">
    <property type="entry name" value="Threonine--tRNA ligase"/>
    <property type="match status" value="1"/>
</dbReference>
<comment type="caution">
    <text evidence="15">The sequence shown here is derived from an EMBL/GenBank/DDBJ whole genome shotgun (WGS) entry which is preliminary data.</text>
</comment>
<dbReference type="HAMAP" id="MF_00184">
    <property type="entry name" value="Thr_tRNA_synth"/>
    <property type="match status" value="1"/>
</dbReference>